<evidence type="ECO:0000256" key="7">
    <source>
        <dbReference type="ARBA" id="ARBA00022824"/>
    </source>
</evidence>
<sequence length="73" mass="7799">MYLLVTAGGFIGFPIDVTGCSLFWRPAVLKSLQIKMITDVQLAVCANLLGAGLFLLIVLYHYIAANHSGKGSS</sequence>
<organism evidence="12 13">
    <name type="scientific">Orchesella cincta</name>
    <name type="common">Springtail</name>
    <name type="synonym">Podura cincta</name>
    <dbReference type="NCBI Taxonomy" id="48709"/>
    <lineage>
        <taxon>Eukaryota</taxon>
        <taxon>Metazoa</taxon>
        <taxon>Ecdysozoa</taxon>
        <taxon>Arthropoda</taxon>
        <taxon>Hexapoda</taxon>
        <taxon>Collembola</taxon>
        <taxon>Entomobryomorpha</taxon>
        <taxon>Entomobryoidea</taxon>
        <taxon>Orchesellidae</taxon>
        <taxon>Orchesellinae</taxon>
        <taxon>Orchesella</taxon>
    </lineage>
</organism>
<dbReference type="EMBL" id="LJIJ01000174">
    <property type="protein sequence ID" value="ODN01046.1"/>
    <property type="molecule type" value="Genomic_DNA"/>
</dbReference>
<keyword evidence="9 11" id="KW-1133">Transmembrane helix</keyword>
<evidence type="ECO:0000256" key="2">
    <source>
        <dbReference type="ARBA" id="ARBA00004643"/>
    </source>
</evidence>
<comment type="subunit">
    <text evidence="4">Component of the oligosaccharyltransferase (OST) complex.</text>
</comment>
<feature type="transmembrane region" description="Helical" evidence="11">
    <location>
        <begin position="40"/>
        <end position="63"/>
    </location>
</feature>
<dbReference type="GO" id="GO:0016740">
    <property type="term" value="F:transferase activity"/>
    <property type="evidence" value="ECO:0007669"/>
    <property type="project" value="UniProtKB-KW"/>
</dbReference>
<dbReference type="STRING" id="48709.A0A1D2N7U9"/>
<dbReference type="Pfam" id="PF10215">
    <property type="entry name" value="Ost4"/>
    <property type="match status" value="1"/>
</dbReference>
<evidence type="ECO:0000256" key="5">
    <source>
        <dbReference type="ARBA" id="ARBA00017662"/>
    </source>
</evidence>
<keyword evidence="13" id="KW-1185">Reference proteome</keyword>
<name>A0A1D2N7U9_ORCCI</name>
<dbReference type="GO" id="GO:0018279">
    <property type="term" value="P:protein N-linked glycosylation via asparagine"/>
    <property type="evidence" value="ECO:0007669"/>
    <property type="project" value="TreeGrafter"/>
</dbReference>
<keyword evidence="6 11" id="KW-0812">Transmembrane</keyword>
<comment type="caution">
    <text evidence="12">The sequence shown here is derived from an EMBL/GenBank/DDBJ whole genome shotgun (WGS) entry which is preliminary data.</text>
</comment>
<dbReference type="InterPro" id="IPR036330">
    <property type="entry name" value="Ost4p_sf"/>
</dbReference>
<dbReference type="InterPro" id="IPR018943">
    <property type="entry name" value="Oligosaccaryltransferase"/>
</dbReference>
<comment type="similarity">
    <text evidence="3">Belongs to the OST4 family.</text>
</comment>
<evidence type="ECO:0000313" key="12">
    <source>
        <dbReference type="EMBL" id="ODN01046.1"/>
    </source>
</evidence>
<gene>
    <name evidence="12" type="ORF">Ocin01_05628</name>
</gene>
<evidence type="ECO:0000256" key="6">
    <source>
        <dbReference type="ARBA" id="ARBA00022692"/>
    </source>
</evidence>
<evidence type="ECO:0000256" key="11">
    <source>
        <dbReference type="SAM" id="Phobius"/>
    </source>
</evidence>
<evidence type="ECO:0000256" key="8">
    <source>
        <dbReference type="ARBA" id="ARBA00022968"/>
    </source>
</evidence>
<feature type="transmembrane region" description="Helical" evidence="11">
    <location>
        <begin position="6"/>
        <end position="28"/>
    </location>
</feature>
<comment type="function">
    <text evidence="1">Subunit of the oligosaccharyl transferase (OST) complex that catalyzes the initial transfer of a defined glycan (Glc(3)Man(9)GlcNAc(2) in eukaryotes) from the lipid carrier dolichol-pyrophosphate to an asparagine residue within an Asn-X-Ser/Thr consensus motif in nascent polypeptide chains, the first step in protein N-glycosylation. N-glycosylation occurs cotranslationally and the complex associates with the Sec61 complex at the channel-forming translocon complex that mediates protein translocation across the endoplasmic reticulum (ER). All subunits are required for a maximal enzyme activity.</text>
</comment>
<dbReference type="GO" id="GO:0008250">
    <property type="term" value="C:oligosaccharyltransferase complex"/>
    <property type="evidence" value="ECO:0007669"/>
    <property type="project" value="TreeGrafter"/>
</dbReference>
<dbReference type="AlphaFoldDB" id="A0A1D2N7U9"/>
<dbReference type="InterPro" id="IPR051307">
    <property type="entry name" value="OST4"/>
</dbReference>
<evidence type="ECO:0000256" key="10">
    <source>
        <dbReference type="ARBA" id="ARBA00023136"/>
    </source>
</evidence>
<keyword evidence="8" id="KW-0735">Signal-anchor</keyword>
<evidence type="ECO:0000256" key="1">
    <source>
        <dbReference type="ARBA" id="ARBA00002791"/>
    </source>
</evidence>
<dbReference type="PANTHER" id="PTHR48164:SF1">
    <property type="entry name" value="DOLICHYL-DIPHOSPHOOLIGOSACCHARIDE--PROTEIN GLYCOSYLTRANSFERASE SUBUNIT 4"/>
    <property type="match status" value="1"/>
</dbReference>
<evidence type="ECO:0000256" key="3">
    <source>
        <dbReference type="ARBA" id="ARBA00007685"/>
    </source>
</evidence>
<dbReference type="PANTHER" id="PTHR48164">
    <property type="entry name" value="DOLICHYL-DIPHOSPHOOLIGOSACCHARIDE--PROTEIN GLYCOSYLTRANSFERASE SUBUNIT 4"/>
    <property type="match status" value="1"/>
</dbReference>
<evidence type="ECO:0000256" key="9">
    <source>
        <dbReference type="ARBA" id="ARBA00022989"/>
    </source>
</evidence>
<keyword evidence="12" id="KW-0808">Transferase</keyword>
<comment type="subcellular location">
    <subcellularLocation>
        <location evidence="2">Endoplasmic reticulum membrane</location>
        <topology evidence="2">Single-pass type III membrane protein</topology>
    </subcellularLocation>
</comment>
<evidence type="ECO:0000256" key="4">
    <source>
        <dbReference type="ARBA" id="ARBA00011157"/>
    </source>
</evidence>
<protein>
    <recommendedName>
        <fullName evidence="5">Dolichyl-diphosphooligosaccharide--protein glycosyltransferase subunit 4</fullName>
    </recommendedName>
</protein>
<dbReference type="Proteomes" id="UP000094527">
    <property type="component" value="Unassembled WGS sequence"/>
</dbReference>
<accession>A0A1D2N7U9</accession>
<evidence type="ECO:0000313" key="13">
    <source>
        <dbReference type="Proteomes" id="UP000094527"/>
    </source>
</evidence>
<keyword evidence="7" id="KW-0256">Endoplasmic reticulum</keyword>
<proteinExistence type="inferred from homology"/>
<dbReference type="SUPFAM" id="SSF103464">
    <property type="entry name" value="Oligosaccharyltransferase subunit ost4p"/>
    <property type="match status" value="1"/>
</dbReference>
<keyword evidence="10 11" id="KW-0472">Membrane</keyword>
<reference evidence="12 13" key="1">
    <citation type="journal article" date="2016" name="Genome Biol. Evol.">
        <title>Gene Family Evolution Reflects Adaptation to Soil Environmental Stressors in the Genome of the Collembolan Orchesella cincta.</title>
        <authorList>
            <person name="Faddeeva-Vakhrusheva A."/>
            <person name="Derks M.F."/>
            <person name="Anvar S.Y."/>
            <person name="Agamennone V."/>
            <person name="Suring W."/>
            <person name="Smit S."/>
            <person name="van Straalen N.M."/>
            <person name="Roelofs D."/>
        </authorList>
    </citation>
    <scope>NUCLEOTIDE SEQUENCE [LARGE SCALE GENOMIC DNA]</scope>
    <source>
        <tissue evidence="12">Mixed pool</tissue>
    </source>
</reference>